<proteinExistence type="inferred from homology"/>
<feature type="transmembrane region" description="Helical" evidence="9">
    <location>
        <begin position="436"/>
        <end position="460"/>
    </location>
</feature>
<dbReference type="GO" id="GO:0005886">
    <property type="term" value="C:plasma membrane"/>
    <property type="evidence" value="ECO:0007669"/>
    <property type="project" value="UniProtKB-SubCell"/>
</dbReference>
<comment type="caution">
    <text evidence="11">The sequence shown here is derived from an EMBL/GenBank/DDBJ whole genome shotgun (WGS) entry which is preliminary data.</text>
</comment>
<dbReference type="InterPro" id="IPR000731">
    <property type="entry name" value="SSD"/>
</dbReference>
<dbReference type="AlphaFoldDB" id="A0A354M419"/>
<keyword evidence="7 9" id="KW-1133">Transmembrane helix</keyword>
<dbReference type="Pfam" id="PF00873">
    <property type="entry name" value="ACR_tran"/>
    <property type="match status" value="1"/>
</dbReference>
<dbReference type="InterPro" id="IPR001036">
    <property type="entry name" value="Acrflvin-R"/>
</dbReference>
<feature type="transmembrane region" description="Helical" evidence="9">
    <location>
        <begin position="896"/>
        <end position="920"/>
    </location>
</feature>
<evidence type="ECO:0000256" key="4">
    <source>
        <dbReference type="ARBA" id="ARBA00022475"/>
    </source>
</evidence>
<dbReference type="SUPFAM" id="SSF82693">
    <property type="entry name" value="Multidrug efflux transporter AcrB pore domain, PN1, PN2, PC1 and PC2 subdomains"/>
    <property type="match status" value="4"/>
</dbReference>
<sequence>MISKFFINRPIFATVLALLMVLAGVVALESLPVAQFPDITPPTVQVSAVYPGASAETVARTVGAPIEEQVNGVDGMIYMSSSSSSSGQYTLTVTFEVGTDVDMATVLVQNRVNIAQGNLPEAVIQQGIVTKKQSTNIVMFLSLQSDNPMYDGLYLSNYASLNLTDQLSRLPGVGAVTVFGTGNYSMRVWLDPEIMRIRKLTPADVYSAIQSQNMEVSAGTVGEPPLDRKEAFQFTLTAKGRLTTPDEFGNIVIKTLPDGKYLRLKDIARIDRGSASYSVTSTQNGKQAAAIAIYQLPGSNSLNIAKNVKAKMQDLEKYLPEGVHYEVVLDTTEFVTASIDEVLVTFVETTLLVMLVILLFLQSFRAVIIPSLTIPVSLICTFAVMHLFGFSINTLTLFGLVLAIAIVVDDAIVVVENSSRLLDTGKYTNKEAVTQAMEEITGPVIGVVLVLLAVFIPTAFISGITGELYKQFALTIATATVFSGINSLSLTPALCALFLKPTKDPKFFLYKGFNKVYDKTLGAYVKAITYFLRKPVITMSLFLILSVGALWLFLRWPTSFIPQEDQGYFVVSVQLPNAANLQRTEEVSRKIMKMLDSYPEVRTYLCINGFSMMQGANASNGATFFVMLKNWDERKAKDESVFSVVNRLNAQAASIQEAVIFAVNPPAISGMGVSGGLQFELEDRNSLGTTALQDAVSALLEQAGTEPAIMTLNSMFQGNTPQYFLNIDRDKVKMQGLVLSDVFSTLSYYMGSAYVNDFVQFGRIYQVKLGAAADSRTVIGDVLKLSVRNQNGDMVPFSAFTTLEEQLGLNLVNRYNMYSSAAITAITTPGFSSQQGIQGMENLSNRVLGTTFGYDWTGEAYQETQASSSVSLIFGLAILVVILVLAAQYESWTSPIAVILGLPFAILGAVLGCMLLGLSISIYSQIGIILLIALSAKNAILIVEFAIDYRKKGESITEASIEAGRVRLRPILMTSFAFILGVMPLIFATGAGASSRISLGTAVVFGMAVNTLLGTLFIPNFYHLMQSIHEKFQKKRVVQENTPEEDDAKKV</sequence>
<dbReference type="GO" id="GO:0015562">
    <property type="term" value="F:efflux transmembrane transporter activity"/>
    <property type="evidence" value="ECO:0007669"/>
    <property type="project" value="InterPro"/>
</dbReference>
<evidence type="ECO:0000256" key="2">
    <source>
        <dbReference type="ARBA" id="ARBA00010942"/>
    </source>
</evidence>
<feature type="transmembrane region" description="Helical" evidence="9">
    <location>
        <begin position="968"/>
        <end position="991"/>
    </location>
</feature>
<dbReference type="InterPro" id="IPR004764">
    <property type="entry name" value="MdtF-like"/>
</dbReference>
<dbReference type="PANTHER" id="PTHR32063:SF11">
    <property type="entry name" value="CATION OR DRUG EFFLUX SYSTEM PROTEIN"/>
    <property type="match status" value="1"/>
</dbReference>
<evidence type="ECO:0000256" key="6">
    <source>
        <dbReference type="ARBA" id="ARBA00022692"/>
    </source>
</evidence>
<keyword evidence="8 9" id="KW-0472">Membrane</keyword>
<dbReference type="GO" id="GO:0042910">
    <property type="term" value="F:xenobiotic transmembrane transporter activity"/>
    <property type="evidence" value="ECO:0007669"/>
    <property type="project" value="TreeGrafter"/>
</dbReference>
<evidence type="ECO:0000256" key="3">
    <source>
        <dbReference type="ARBA" id="ARBA00022448"/>
    </source>
</evidence>
<feature type="transmembrane region" description="Helical" evidence="9">
    <location>
        <begin position="926"/>
        <end position="947"/>
    </location>
</feature>
<feature type="transmembrane region" description="Helical" evidence="9">
    <location>
        <begin position="870"/>
        <end position="889"/>
    </location>
</feature>
<dbReference type="Gene3D" id="3.30.2090.10">
    <property type="entry name" value="Multidrug efflux transporter AcrB TolC docking domain, DN and DC subdomains"/>
    <property type="match status" value="2"/>
</dbReference>
<dbReference type="FunFam" id="3.30.70.1430:FF:000001">
    <property type="entry name" value="Efflux pump membrane transporter"/>
    <property type="match status" value="1"/>
</dbReference>
<dbReference type="InterPro" id="IPR027463">
    <property type="entry name" value="AcrB_DN_DC_subdom"/>
</dbReference>
<reference evidence="11 12" key="1">
    <citation type="journal article" date="2018" name="Nat. Biotechnol.">
        <title>A standardized bacterial taxonomy based on genome phylogeny substantially revises the tree of life.</title>
        <authorList>
            <person name="Parks D.H."/>
            <person name="Chuvochina M."/>
            <person name="Waite D.W."/>
            <person name="Rinke C."/>
            <person name="Skarshewski A."/>
            <person name="Chaumeil P.A."/>
            <person name="Hugenholtz P."/>
        </authorList>
    </citation>
    <scope>NUCLEOTIDE SEQUENCE [LARGE SCALE GENOMIC DNA]</scope>
    <source>
        <strain evidence="11">UBA11482</strain>
    </source>
</reference>
<feature type="transmembrane region" description="Helical" evidence="9">
    <location>
        <begin position="395"/>
        <end position="415"/>
    </location>
</feature>
<feature type="domain" description="SSD" evidence="10">
    <location>
        <begin position="372"/>
        <end position="497"/>
    </location>
</feature>
<dbReference type="Gene3D" id="3.30.70.1430">
    <property type="entry name" value="Multidrug efflux transporter AcrB pore domain"/>
    <property type="match status" value="2"/>
</dbReference>
<accession>A0A354M419</accession>
<evidence type="ECO:0000256" key="1">
    <source>
        <dbReference type="ARBA" id="ARBA00004429"/>
    </source>
</evidence>
<feature type="transmembrane region" description="Helical" evidence="9">
    <location>
        <begin position="472"/>
        <end position="499"/>
    </location>
</feature>
<dbReference type="Gene3D" id="3.30.70.1320">
    <property type="entry name" value="Multidrug efflux transporter AcrB pore domain like"/>
    <property type="match status" value="1"/>
</dbReference>
<evidence type="ECO:0000313" key="11">
    <source>
        <dbReference type="EMBL" id="HBJ09258.1"/>
    </source>
</evidence>
<feature type="transmembrane region" description="Helical" evidence="9">
    <location>
        <begin position="368"/>
        <end position="389"/>
    </location>
</feature>
<feature type="transmembrane region" description="Helical" evidence="9">
    <location>
        <begin position="997"/>
        <end position="1022"/>
    </location>
</feature>
<feature type="transmembrane region" description="Helical" evidence="9">
    <location>
        <begin position="536"/>
        <end position="554"/>
    </location>
</feature>
<dbReference type="PRINTS" id="PR00702">
    <property type="entry name" value="ACRIFLAVINRP"/>
</dbReference>
<evidence type="ECO:0000313" key="12">
    <source>
        <dbReference type="Proteomes" id="UP000262954"/>
    </source>
</evidence>
<dbReference type="Proteomes" id="UP000262954">
    <property type="component" value="Unassembled WGS sequence"/>
</dbReference>
<protein>
    <submittedName>
        <fullName evidence="11">Hydrophobe/amphiphile efflux-1 family RND transporter</fullName>
    </submittedName>
</protein>
<comment type="similarity">
    <text evidence="2">Belongs to the resistance-nodulation-cell division (RND) (TC 2.A.6) family.</text>
</comment>
<dbReference type="NCBIfam" id="TIGR00915">
    <property type="entry name" value="2A0602"/>
    <property type="match status" value="1"/>
</dbReference>
<organism evidence="11 12">
    <name type="scientific">Coprobacter fastidiosus</name>
    <dbReference type="NCBI Taxonomy" id="1099853"/>
    <lineage>
        <taxon>Bacteria</taxon>
        <taxon>Pseudomonadati</taxon>
        <taxon>Bacteroidota</taxon>
        <taxon>Bacteroidia</taxon>
        <taxon>Bacteroidales</taxon>
        <taxon>Barnesiellaceae</taxon>
        <taxon>Coprobacter</taxon>
    </lineage>
</organism>
<comment type="subcellular location">
    <subcellularLocation>
        <location evidence="1">Cell inner membrane</location>
        <topology evidence="1">Multi-pass membrane protein</topology>
    </subcellularLocation>
</comment>
<name>A0A354M419_9BACT</name>
<dbReference type="PANTHER" id="PTHR32063">
    <property type="match status" value="1"/>
</dbReference>
<evidence type="ECO:0000259" key="10">
    <source>
        <dbReference type="PROSITE" id="PS50156"/>
    </source>
</evidence>
<dbReference type="SUPFAM" id="SSF82714">
    <property type="entry name" value="Multidrug efflux transporter AcrB TolC docking domain, DN and DC subdomains"/>
    <property type="match status" value="2"/>
</dbReference>
<evidence type="ECO:0000256" key="8">
    <source>
        <dbReference type="ARBA" id="ARBA00023136"/>
    </source>
</evidence>
<dbReference type="GO" id="GO:0009636">
    <property type="term" value="P:response to toxic substance"/>
    <property type="evidence" value="ECO:0007669"/>
    <property type="project" value="UniProtKB-ARBA"/>
</dbReference>
<gene>
    <name evidence="11" type="ORF">DDY73_09670</name>
</gene>
<dbReference type="NCBIfam" id="NF000282">
    <property type="entry name" value="RND_permease_1"/>
    <property type="match status" value="1"/>
</dbReference>
<keyword evidence="6 9" id="KW-0812">Transmembrane</keyword>
<evidence type="ECO:0000256" key="7">
    <source>
        <dbReference type="ARBA" id="ARBA00022989"/>
    </source>
</evidence>
<dbReference type="Gene3D" id="3.30.70.1440">
    <property type="entry name" value="Multidrug efflux transporter AcrB pore domain"/>
    <property type="match status" value="1"/>
</dbReference>
<dbReference type="EMBL" id="DNWC01000126">
    <property type="protein sequence ID" value="HBJ09258.1"/>
    <property type="molecule type" value="Genomic_DNA"/>
</dbReference>
<dbReference type="FunFam" id="1.20.1640.10:FF:000001">
    <property type="entry name" value="Efflux pump membrane transporter"/>
    <property type="match status" value="1"/>
</dbReference>
<evidence type="ECO:0000256" key="5">
    <source>
        <dbReference type="ARBA" id="ARBA00022519"/>
    </source>
</evidence>
<keyword evidence="4" id="KW-1003">Cell membrane</keyword>
<dbReference type="SUPFAM" id="SSF82866">
    <property type="entry name" value="Multidrug efflux transporter AcrB transmembrane domain"/>
    <property type="match status" value="2"/>
</dbReference>
<keyword evidence="5" id="KW-0997">Cell inner membrane</keyword>
<keyword evidence="3" id="KW-0813">Transport</keyword>
<evidence type="ECO:0000256" key="9">
    <source>
        <dbReference type="SAM" id="Phobius"/>
    </source>
</evidence>
<feature type="transmembrane region" description="Helical" evidence="9">
    <location>
        <begin position="342"/>
        <end position="361"/>
    </location>
</feature>
<dbReference type="PROSITE" id="PS50156">
    <property type="entry name" value="SSD"/>
    <property type="match status" value="1"/>
</dbReference>
<dbReference type="Gene3D" id="1.20.1640.10">
    <property type="entry name" value="Multidrug efflux transporter AcrB transmembrane domain"/>
    <property type="match status" value="2"/>
</dbReference>